<dbReference type="InterPro" id="IPR029044">
    <property type="entry name" value="Nucleotide-diphossugar_trans"/>
</dbReference>
<dbReference type="EMBL" id="UOEZ01000078">
    <property type="protein sequence ID" value="VAW38778.1"/>
    <property type="molecule type" value="Genomic_DNA"/>
</dbReference>
<name>A0A3B0V5F7_9ZZZZ</name>
<dbReference type="PANTHER" id="PTHR21485">
    <property type="entry name" value="HAD SUPERFAMILY MEMBERS CMAS AND KDSC"/>
    <property type="match status" value="1"/>
</dbReference>
<dbReference type="InterPro" id="IPR050793">
    <property type="entry name" value="CMP-NeuNAc_synthase"/>
</dbReference>
<sequence length="240" mass="27168">MSFEILGLITARGGSKTVPRKNIKELAGKPLLAYTIEEARKTGLITRLVISTDCEEIATVAREYSCEVPFLRPSEFADDHVQDLPVFEHALGWLREEEGYAPDMIVHLRPTAPLRRVEHIEGAIETLISHPGADSVRSVCLAPKHPLKMWRIEEERLRSYIPAEVSGIKESYNYPRQKLPEAYVQNGSVDVIRTATIAEKRSMSGDLMIPYLMDEEDSINIDTFMDFKMAEILLGKRQVN</sequence>
<dbReference type="Gene3D" id="3.90.550.10">
    <property type="entry name" value="Spore Coat Polysaccharide Biosynthesis Protein SpsA, Chain A"/>
    <property type="match status" value="1"/>
</dbReference>
<dbReference type="EC" id="2.7.7.43" evidence="1"/>
<dbReference type="AlphaFoldDB" id="A0A3B0V5F7"/>
<dbReference type="Pfam" id="PF02348">
    <property type="entry name" value="CTP_transf_3"/>
    <property type="match status" value="1"/>
</dbReference>
<dbReference type="GO" id="GO:0008781">
    <property type="term" value="F:N-acylneuraminate cytidylyltransferase activity"/>
    <property type="evidence" value="ECO:0007669"/>
    <property type="project" value="UniProtKB-EC"/>
</dbReference>
<keyword evidence="1" id="KW-0808">Transferase</keyword>
<evidence type="ECO:0000313" key="1">
    <source>
        <dbReference type="EMBL" id="VAW38778.1"/>
    </source>
</evidence>
<reference evidence="1" key="1">
    <citation type="submission" date="2018-06" db="EMBL/GenBank/DDBJ databases">
        <authorList>
            <person name="Zhirakovskaya E."/>
        </authorList>
    </citation>
    <scope>NUCLEOTIDE SEQUENCE</scope>
</reference>
<keyword evidence="1" id="KW-0548">Nucleotidyltransferase</keyword>
<gene>
    <name evidence="1" type="ORF">MNBD_DELTA02-618</name>
</gene>
<dbReference type="SUPFAM" id="SSF53448">
    <property type="entry name" value="Nucleotide-diphospho-sugar transferases"/>
    <property type="match status" value="1"/>
</dbReference>
<protein>
    <submittedName>
        <fullName evidence="1">N-acylneuraminate cytidylyltransferase</fullName>
        <ecNumber evidence="1">2.7.7.43</ecNumber>
    </submittedName>
</protein>
<organism evidence="1">
    <name type="scientific">hydrothermal vent metagenome</name>
    <dbReference type="NCBI Taxonomy" id="652676"/>
    <lineage>
        <taxon>unclassified sequences</taxon>
        <taxon>metagenomes</taxon>
        <taxon>ecological metagenomes</taxon>
    </lineage>
</organism>
<accession>A0A3B0V5F7</accession>
<dbReference type="PANTHER" id="PTHR21485:SF6">
    <property type="entry name" value="N-ACYLNEURAMINATE CYTIDYLYLTRANSFERASE-RELATED"/>
    <property type="match status" value="1"/>
</dbReference>
<dbReference type="CDD" id="cd02513">
    <property type="entry name" value="CMP-NeuAc_Synthase"/>
    <property type="match status" value="1"/>
</dbReference>
<proteinExistence type="predicted"/>
<dbReference type="InterPro" id="IPR003329">
    <property type="entry name" value="Cytidylyl_trans"/>
</dbReference>